<dbReference type="Pfam" id="PF00275">
    <property type="entry name" value="EPSP_synthase"/>
    <property type="match status" value="1"/>
</dbReference>
<evidence type="ECO:0000256" key="13">
    <source>
        <dbReference type="ARBA" id="ARBA00042443"/>
    </source>
</evidence>
<evidence type="ECO:0000256" key="1">
    <source>
        <dbReference type="ARBA" id="ARBA00004496"/>
    </source>
</evidence>
<evidence type="ECO:0000256" key="5">
    <source>
        <dbReference type="ARBA" id="ARBA00022679"/>
    </source>
</evidence>
<dbReference type="InterPro" id="IPR001986">
    <property type="entry name" value="Enolpyruvate_Tfrase_dom"/>
</dbReference>
<dbReference type="PANTHER" id="PTHR43783">
    <property type="entry name" value="UDP-N-ACETYLGLUCOSAMINE 1-CARBOXYVINYLTRANSFERASE"/>
    <property type="match status" value="1"/>
</dbReference>
<keyword evidence="9" id="KW-0961">Cell wall biogenesis/degradation</keyword>
<dbReference type="NCBIfam" id="NF006873">
    <property type="entry name" value="PRK09369.1"/>
    <property type="match status" value="1"/>
</dbReference>
<feature type="domain" description="Enolpyruvate transferase" evidence="16">
    <location>
        <begin position="2"/>
        <end position="268"/>
    </location>
</feature>
<dbReference type="InterPro" id="IPR050068">
    <property type="entry name" value="MurA_subfamily"/>
</dbReference>
<dbReference type="InterPro" id="IPR013792">
    <property type="entry name" value="RNA3'P_cycl/enolpyr_Trfase_a/b"/>
</dbReference>
<evidence type="ECO:0000256" key="9">
    <source>
        <dbReference type="ARBA" id="ARBA00023316"/>
    </source>
</evidence>
<evidence type="ECO:0000256" key="10">
    <source>
        <dbReference type="ARBA" id="ARBA00038367"/>
    </source>
</evidence>
<keyword evidence="7" id="KW-0573">Peptidoglycan synthesis</keyword>
<comment type="subcellular location">
    <subcellularLocation>
        <location evidence="1">Cytoplasm</location>
    </subcellularLocation>
</comment>
<comment type="pathway">
    <text evidence="2">Cell wall biogenesis; peptidoglycan biosynthesis.</text>
</comment>
<dbReference type="InterPro" id="IPR005750">
    <property type="entry name" value="UDP_GlcNAc_COvinyl_MurA"/>
</dbReference>
<evidence type="ECO:0000256" key="4">
    <source>
        <dbReference type="ARBA" id="ARBA00022618"/>
    </source>
</evidence>
<sequence>AIGARPIDQHLKGLKKLGVEITLEHGYVEAKADGLVGNDIIFDMPTVGGTEHLMLAASLAQGTTVLRNAAREPEITDLADVLNKMGAQVDGAGTEKITIVGNSSLKPYTHRVIPDRIEYGTFLVAGAMMGQDLTLRGGLSDHQTALIDKLVQTGTEIAADNQSTEITLNRPSHITPVNIKTAPYPGFPTDMQAQMMTLLCGAHGTSTISETIFENRFMHVAELGRLGANIRVDGGKAIINGVRQLSGTTVMATDLRASASLILAGLVA</sequence>
<comment type="catalytic activity">
    <reaction evidence="15">
        <text>phosphoenolpyruvate + UDP-N-acetyl-alpha-D-glucosamine = UDP-N-acetyl-3-O-(1-carboxyvinyl)-alpha-D-glucosamine + phosphate</text>
        <dbReference type="Rhea" id="RHEA:18681"/>
        <dbReference type="ChEBI" id="CHEBI:43474"/>
        <dbReference type="ChEBI" id="CHEBI:57705"/>
        <dbReference type="ChEBI" id="CHEBI:58702"/>
        <dbReference type="ChEBI" id="CHEBI:68483"/>
        <dbReference type="EC" id="2.5.1.7"/>
    </reaction>
</comment>
<dbReference type="GO" id="GO:0019277">
    <property type="term" value="P:UDP-N-acetylgalactosamine biosynthetic process"/>
    <property type="evidence" value="ECO:0007669"/>
    <property type="project" value="InterPro"/>
</dbReference>
<dbReference type="GO" id="GO:0051301">
    <property type="term" value="P:cell division"/>
    <property type="evidence" value="ECO:0007669"/>
    <property type="project" value="UniProtKB-KW"/>
</dbReference>
<dbReference type="GO" id="GO:0008760">
    <property type="term" value="F:UDP-N-acetylglucosamine 1-carboxyvinyltransferase activity"/>
    <property type="evidence" value="ECO:0007669"/>
    <property type="project" value="UniProtKB-EC"/>
</dbReference>
<keyword evidence="6" id="KW-0133">Cell shape</keyword>
<feature type="non-terminal residue" evidence="17">
    <location>
        <position position="1"/>
    </location>
</feature>
<protein>
    <recommendedName>
        <fullName evidence="12">UDP-N-acetylglucosamine 1-carboxyvinyltransferase</fullName>
        <ecNumber evidence="11">2.5.1.7</ecNumber>
    </recommendedName>
    <alternativeName>
        <fullName evidence="13">Enoylpyruvate transferase</fullName>
    </alternativeName>
    <alternativeName>
        <fullName evidence="14">UDP-N-acetylglucosamine enolpyruvyl transferase</fullName>
    </alternativeName>
</protein>
<dbReference type="SUPFAM" id="SSF55205">
    <property type="entry name" value="EPT/RTPC-like"/>
    <property type="match status" value="1"/>
</dbReference>
<feature type="non-terminal residue" evidence="17">
    <location>
        <position position="268"/>
    </location>
</feature>
<dbReference type="GO" id="GO:0009252">
    <property type="term" value="P:peptidoglycan biosynthetic process"/>
    <property type="evidence" value="ECO:0007669"/>
    <property type="project" value="UniProtKB-KW"/>
</dbReference>
<evidence type="ECO:0000256" key="8">
    <source>
        <dbReference type="ARBA" id="ARBA00023306"/>
    </source>
</evidence>
<accession>A0A382XS93</accession>
<dbReference type="GO" id="GO:0005737">
    <property type="term" value="C:cytoplasm"/>
    <property type="evidence" value="ECO:0007669"/>
    <property type="project" value="UniProtKB-SubCell"/>
</dbReference>
<keyword evidence="4" id="KW-0132">Cell division</keyword>
<evidence type="ECO:0000259" key="16">
    <source>
        <dbReference type="Pfam" id="PF00275"/>
    </source>
</evidence>
<evidence type="ECO:0000256" key="15">
    <source>
        <dbReference type="ARBA" id="ARBA00047527"/>
    </source>
</evidence>
<keyword evidence="5" id="KW-0808">Transferase</keyword>
<dbReference type="Gene3D" id="3.65.10.10">
    <property type="entry name" value="Enolpyruvate transferase domain"/>
    <property type="match status" value="2"/>
</dbReference>
<dbReference type="CDD" id="cd01555">
    <property type="entry name" value="UdpNAET"/>
    <property type="match status" value="1"/>
</dbReference>
<keyword evidence="3" id="KW-0963">Cytoplasm</keyword>
<comment type="similarity">
    <text evidence="10">Belongs to the EPSP synthase family. MurA subfamily.</text>
</comment>
<dbReference type="GO" id="GO:0008360">
    <property type="term" value="P:regulation of cell shape"/>
    <property type="evidence" value="ECO:0007669"/>
    <property type="project" value="UniProtKB-KW"/>
</dbReference>
<dbReference type="GO" id="GO:0071555">
    <property type="term" value="P:cell wall organization"/>
    <property type="evidence" value="ECO:0007669"/>
    <property type="project" value="UniProtKB-KW"/>
</dbReference>
<dbReference type="EMBL" id="UINC01170027">
    <property type="protein sequence ID" value="SVD73863.1"/>
    <property type="molecule type" value="Genomic_DNA"/>
</dbReference>
<evidence type="ECO:0000256" key="14">
    <source>
        <dbReference type="ARBA" id="ARBA00042842"/>
    </source>
</evidence>
<dbReference type="AlphaFoldDB" id="A0A382XS93"/>
<evidence type="ECO:0000256" key="2">
    <source>
        <dbReference type="ARBA" id="ARBA00004752"/>
    </source>
</evidence>
<reference evidence="17" key="1">
    <citation type="submission" date="2018-05" db="EMBL/GenBank/DDBJ databases">
        <authorList>
            <person name="Lanie J.A."/>
            <person name="Ng W.-L."/>
            <person name="Kazmierczak K.M."/>
            <person name="Andrzejewski T.M."/>
            <person name="Davidsen T.M."/>
            <person name="Wayne K.J."/>
            <person name="Tettelin H."/>
            <person name="Glass J.I."/>
            <person name="Rusch D."/>
            <person name="Podicherti R."/>
            <person name="Tsui H.-C.T."/>
            <person name="Winkler M.E."/>
        </authorList>
    </citation>
    <scope>NUCLEOTIDE SEQUENCE</scope>
</reference>
<evidence type="ECO:0000256" key="7">
    <source>
        <dbReference type="ARBA" id="ARBA00022984"/>
    </source>
</evidence>
<evidence type="ECO:0000256" key="11">
    <source>
        <dbReference type="ARBA" id="ARBA00039108"/>
    </source>
</evidence>
<dbReference type="EC" id="2.5.1.7" evidence="11"/>
<gene>
    <name evidence="17" type="ORF">METZ01_LOCUS426717</name>
</gene>
<evidence type="ECO:0000256" key="3">
    <source>
        <dbReference type="ARBA" id="ARBA00022490"/>
    </source>
</evidence>
<proteinExistence type="inferred from homology"/>
<evidence type="ECO:0000313" key="17">
    <source>
        <dbReference type="EMBL" id="SVD73863.1"/>
    </source>
</evidence>
<dbReference type="PANTHER" id="PTHR43783:SF1">
    <property type="entry name" value="UDP-N-ACETYLGLUCOSAMINE 1-CARBOXYVINYLTRANSFERASE"/>
    <property type="match status" value="1"/>
</dbReference>
<evidence type="ECO:0000256" key="12">
    <source>
        <dbReference type="ARBA" id="ARBA00039754"/>
    </source>
</evidence>
<dbReference type="InterPro" id="IPR036968">
    <property type="entry name" value="Enolpyruvate_Tfrase_sf"/>
</dbReference>
<name>A0A382XS93_9ZZZZ</name>
<organism evidence="17">
    <name type="scientific">marine metagenome</name>
    <dbReference type="NCBI Taxonomy" id="408172"/>
    <lineage>
        <taxon>unclassified sequences</taxon>
        <taxon>metagenomes</taxon>
        <taxon>ecological metagenomes</taxon>
    </lineage>
</organism>
<keyword evidence="8" id="KW-0131">Cell cycle</keyword>
<evidence type="ECO:0000256" key="6">
    <source>
        <dbReference type="ARBA" id="ARBA00022960"/>
    </source>
</evidence>